<dbReference type="PANTHER" id="PTHR11614">
    <property type="entry name" value="PHOSPHOLIPASE-RELATED"/>
    <property type="match status" value="1"/>
</dbReference>
<sequence>MAIDKTSGQPLRVRSLDGYPLGVTVFDAPQPRAVVLINTAVGISQRYYRPFAQYMAQHHFTTITYDYRGVGKSAPPRLTVDFAGGFRQLVTDTECLIQYAQSQCPGLPLGLVGHSIGGILPLLTPENRKLDAFFTVGTQMAYPPDFGPGWWDSAKLRFQWFMLMPLLTRCYGYFPGKRLRLGFADIPAQFVHEIAMRRHYENIFDFLAQLNLPSHHLNLTCPTLAFSATDDPLCTPRAMTRMYSQLANAPVQYQRLNPADIGVDSIGHTRFFGRELSTLLWPLAANWFTQKLVASA</sequence>
<dbReference type="InterPro" id="IPR017208">
    <property type="entry name" value="UCP037442_abhydr"/>
</dbReference>
<dbReference type="SUPFAM" id="SSF53474">
    <property type="entry name" value="alpha/beta-Hydrolases"/>
    <property type="match status" value="1"/>
</dbReference>
<dbReference type="PIRSF" id="PIRSF037442">
    <property type="entry name" value="UCP037442_abhydr"/>
    <property type="match status" value="1"/>
</dbReference>
<dbReference type="InterPro" id="IPR029058">
    <property type="entry name" value="AB_hydrolase_fold"/>
</dbReference>
<dbReference type="EMBL" id="JAFMYV010000006">
    <property type="protein sequence ID" value="MBO0937650.1"/>
    <property type="molecule type" value="Genomic_DNA"/>
</dbReference>
<dbReference type="AlphaFoldDB" id="A0A939GIZ8"/>
<dbReference type="InterPro" id="IPR022742">
    <property type="entry name" value="Hydrolase_4"/>
</dbReference>
<dbReference type="InterPro" id="IPR051044">
    <property type="entry name" value="MAG_DAG_Lipase"/>
</dbReference>
<organism evidence="2 3">
    <name type="scientific">Fibrella rubiginis</name>
    <dbReference type="NCBI Taxonomy" id="2817060"/>
    <lineage>
        <taxon>Bacteria</taxon>
        <taxon>Pseudomonadati</taxon>
        <taxon>Bacteroidota</taxon>
        <taxon>Cytophagia</taxon>
        <taxon>Cytophagales</taxon>
        <taxon>Spirosomataceae</taxon>
        <taxon>Fibrella</taxon>
    </lineage>
</organism>
<evidence type="ECO:0000259" key="1">
    <source>
        <dbReference type="Pfam" id="PF12146"/>
    </source>
</evidence>
<evidence type="ECO:0000313" key="3">
    <source>
        <dbReference type="Proteomes" id="UP000664034"/>
    </source>
</evidence>
<accession>A0A939GIZ8</accession>
<comment type="caution">
    <text evidence="2">The sequence shown here is derived from an EMBL/GenBank/DDBJ whole genome shotgun (WGS) entry which is preliminary data.</text>
</comment>
<reference evidence="2" key="1">
    <citation type="submission" date="2021-03" db="EMBL/GenBank/DDBJ databases">
        <title>Fibrella sp. HMF5335 genome sequencing and assembly.</title>
        <authorList>
            <person name="Kang H."/>
            <person name="Kim H."/>
            <person name="Bae S."/>
            <person name="Joh K."/>
        </authorList>
    </citation>
    <scope>NUCLEOTIDE SEQUENCE</scope>
    <source>
        <strain evidence="2">HMF5335</strain>
    </source>
</reference>
<feature type="domain" description="Serine aminopeptidase S33" evidence="1">
    <location>
        <begin position="30"/>
        <end position="146"/>
    </location>
</feature>
<evidence type="ECO:0000313" key="2">
    <source>
        <dbReference type="EMBL" id="MBO0937650.1"/>
    </source>
</evidence>
<dbReference type="Gene3D" id="3.40.50.1820">
    <property type="entry name" value="alpha/beta hydrolase"/>
    <property type="match status" value="1"/>
</dbReference>
<name>A0A939GIZ8_9BACT</name>
<dbReference type="Proteomes" id="UP000664034">
    <property type="component" value="Unassembled WGS sequence"/>
</dbReference>
<dbReference type="GO" id="GO:0016787">
    <property type="term" value="F:hydrolase activity"/>
    <property type="evidence" value="ECO:0007669"/>
    <property type="project" value="UniProtKB-KW"/>
</dbReference>
<proteinExistence type="predicted"/>
<keyword evidence="2" id="KW-0378">Hydrolase</keyword>
<keyword evidence="3" id="KW-1185">Reference proteome</keyword>
<protein>
    <submittedName>
        <fullName evidence="2">Alpha/beta fold hydrolase</fullName>
    </submittedName>
</protein>
<dbReference type="RefSeq" id="WP_207365190.1">
    <property type="nucleotide sequence ID" value="NZ_JAFMYV010000006.1"/>
</dbReference>
<dbReference type="Pfam" id="PF12146">
    <property type="entry name" value="Hydrolase_4"/>
    <property type="match status" value="1"/>
</dbReference>
<gene>
    <name evidence="2" type="ORF">J2I47_13920</name>
</gene>